<keyword evidence="11" id="KW-1185">Reference proteome</keyword>
<dbReference type="FunFam" id="3.40.50.300:FF:000010">
    <property type="entry name" value="Chaperone clpB 1, putative"/>
    <property type="match status" value="1"/>
</dbReference>
<dbReference type="InterPro" id="IPR001270">
    <property type="entry name" value="ClpA/B"/>
</dbReference>
<dbReference type="Gene3D" id="3.40.50.300">
    <property type="entry name" value="P-loop containing nucleotide triphosphate hydrolases"/>
    <property type="match status" value="3"/>
</dbReference>
<dbReference type="Proteomes" id="UP001270362">
    <property type="component" value="Unassembled WGS sequence"/>
</dbReference>
<dbReference type="Pfam" id="PF10431">
    <property type="entry name" value="ClpB_D2-small"/>
    <property type="match status" value="1"/>
</dbReference>
<dbReference type="GO" id="GO:0005829">
    <property type="term" value="C:cytosol"/>
    <property type="evidence" value="ECO:0007669"/>
    <property type="project" value="TreeGrafter"/>
</dbReference>
<sequence length="925" mass="102601">MNSKMEFTDRAKKALEDAMALAEQYAHPQLMPVHLAVALLDPLPDQSKDQQNAPPGSNSSLLRQVIERAHGDPQMFDRALKKTLVRLPSQDPPPEQVSMAPSFNNVLRKAMELQKTQKDTFIAVDHLISALADETSIQTALKDSNIPKPKLVLDAVQAIRGTKRVDSRNADTEQENENLAKFTIDMTAMAREGKIDPVIGREEEIRRVIRILSRRTKNNPVLIGEPGVGKTTVVEGLAQRIVNADIPDNLAACRLLSLDVGALVAGSKYRGEFEERMKGVLKEIQESKEMIVLFVDEIHLLMGAGSSGEGGMDAANLLKPMLARGQLHCIGATTLAEYRKYIEKDAAFERRFQQVLVKEPTIPETVSILRGLKEKYEVHHGVNIADSAIVAAANLAARYLTSRRLPDSAVDLIDEAAAAVRVARESQPEIIDSLERRLRQLKIEIHALSREKDDASKTRLAAAKQDAQNVEEELRPLREKYETERKRGKDIQEAKLKLENLRVKAEDASRMGDHSRAADLQYYAIPEQEAVIKKLEKEKAAADASLNADASDSGGAMITDVVGPDQINEIVARWTGIPVTRLKTSEKDKLLHMEKALGSIVVGQKEAVQSVSNAIRLQRSGLSNPNQPPSFLFCGPSGTGKTLLTKALAEFLFDDPKAMIRFDMSEYQERHSLSRMIGAPPGYVGHDAGGQLTEALRRKPFSILLFDEVEKAAKEVLTVLLQLMDDGRITDGQGRVVDARNCIVVMTSNLGAEFLARPAARDGKIDPTTRELVMNALRNYFLPEFLNRISSIVVFNRLTRKEIRKIVDLRIDEIQKRLYDNDRNVTIKVSEIAKDKLGAAGYSPAYGARPLQRLLEKEVLNRLAILILRGNIRDGEVARVDVIDGKVAVLPNHTEADQDSDMILDDSDEAIDEIAPDSMDEDIYD</sequence>
<dbReference type="Pfam" id="PF17871">
    <property type="entry name" value="AAA_lid_9"/>
    <property type="match status" value="1"/>
</dbReference>
<comment type="caution">
    <text evidence="10">The sequence shown here is derived from an EMBL/GenBank/DDBJ whole genome shotgun (WGS) entry which is preliminary data.</text>
</comment>
<name>A0AAE0XG09_9PEZI</name>
<dbReference type="PROSITE" id="PS00870">
    <property type="entry name" value="CLPAB_1"/>
    <property type="match status" value="1"/>
</dbReference>
<dbReference type="FunFam" id="3.40.50.300:FF:000025">
    <property type="entry name" value="ATP-dependent Clp protease subunit"/>
    <property type="match status" value="1"/>
</dbReference>
<keyword evidence="4 7" id="KW-0067">ATP-binding</keyword>
<dbReference type="PANTHER" id="PTHR11638:SF18">
    <property type="entry name" value="HEAT SHOCK PROTEIN 104"/>
    <property type="match status" value="1"/>
</dbReference>
<dbReference type="SMART" id="SM00382">
    <property type="entry name" value="AAA"/>
    <property type="match status" value="2"/>
</dbReference>
<dbReference type="CDD" id="cd00009">
    <property type="entry name" value="AAA"/>
    <property type="match status" value="1"/>
</dbReference>
<evidence type="ECO:0000256" key="6">
    <source>
        <dbReference type="PROSITE-ProRule" id="PRU01251"/>
    </source>
</evidence>
<evidence type="ECO:0000256" key="8">
    <source>
        <dbReference type="SAM" id="Coils"/>
    </source>
</evidence>
<keyword evidence="5 7" id="KW-0143">Chaperone</keyword>
<dbReference type="InterPro" id="IPR041546">
    <property type="entry name" value="ClpA/ClpB_AAA_lid"/>
</dbReference>
<evidence type="ECO:0000313" key="10">
    <source>
        <dbReference type="EMBL" id="KAK3692705.1"/>
    </source>
</evidence>
<dbReference type="InterPro" id="IPR027417">
    <property type="entry name" value="P-loop_NTPase"/>
</dbReference>
<reference evidence="10" key="2">
    <citation type="submission" date="2023-06" db="EMBL/GenBank/DDBJ databases">
        <authorList>
            <consortium name="Lawrence Berkeley National Laboratory"/>
            <person name="Haridas S."/>
            <person name="Hensen N."/>
            <person name="Bonometti L."/>
            <person name="Westerberg I."/>
            <person name="Brannstrom I.O."/>
            <person name="Guillou S."/>
            <person name="Cros-Aarteil S."/>
            <person name="Calhoun S."/>
            <person name="Kuo A."/>
            <person name="Mondo S."/>
            <person name="Pangilinan J."/>
            <person name="Riley R."/>
            <person name="Labutti K."/>
            <person name="Andreopoulos B."/>
            <person name="Lipzen A."/>
            <person name="Chen C."/>
            <person name="Yanf M."/>
            <person name="Daum C."/>
            <person name="Ng V."/>
            <person name="Clum A."/>
            <person name="Steindorff A."/>
            <person name="Ohm R."/>
            <person name="Martin F."/>
            <person name="Silar P."/>
            <person name="Natvig D."/>
            <person name="Lalanne C."/>
            <person name="Gautier V."/>
            <person name="Ament-Velasquez S.L."/>
            <person name="Kruys A."/>
            <person name="Hutchinson M.I."/>
            <person name="Powell A.J."/>
            <person name="Barry K."/>
            <person name="Miller A.N."/>
            <person name="Grigoriev I.V."/>
            <person name="Debuchy R."/>
            <person name="Gladieux P."/>
            <person name="Thoren M.H."/>
            <person name="Johannesson H."/>
        </authorList>
    </citation>
    <scope>NUCLEOTIDE SEQUENCE</scope>
    <source>
        <strain evidence="10">CBS 314.62</strain>
    </source>
</reference>
<dbReference type="GO" id="GO:0005524">
    <property type="term" value="F:ATP binding"/>
    <property type="evidence" value="ECO:0007669"/>
    <property type="project" value="UniProtKB-KW"/>
</dbReference>
<proteinExistence type="inferred from homology"/>
<keyword evidence="2 6" id="KW-0677">Repeat</keyword>
<dbReference type="InterPro" id="IPR028299">
    <property type="entry name" value="ClpA/B_CS2"/>
</dbReference>
<dbReference type="PRINTS" id="PR00300">
    <property type="entry name" value="CLPPROTEASEA"/>
</dbReference>
<evidence type="ECO:0000256" key="3">
    <source>
        <dbReference type="ARBA" id="ARBA00022741"/>
    </source>
</evidence>
<dbReference type="SMART" id="SM01086">
    <property type="entry name" value="ClpB_D2-small"/>
    <property type="match status" value="1"/>
</dbReference>
<dbReference type="SUPFAM" id="SSF81923">
    <property type="entry name" value="Double Clp-N motif"/>
    <property type="match status" value="1"/>
</dbReference>
<dbReference type="GO" id="GO:0051082">
    <property type="term" value="F:unfolded protein binding"/>
    <property type="evidence" value="ECO:0007669"/>
    <property type="project" value="TreeGrafter"/>
</dbReference>
<dbReference type="InterPro" id="IPR004176">
    <property type="entry name" value="Clp_R_N"/>
</dbReference>
<dbReference type="PROSITE" id="PS51903">
    <property type="entry name" value="CLP_R"/>
    <property type="match status" value="1"/>
</dbReference>
<dbReference type="PANTHER" id="PTHR11638">
    <property type="entry name" value="ATP-DEPENDENT CLP PROTEASE"/>
    <property type="match status" value="1"/>
</dbReference>
<evidence type="ECO:0000256" key="7">
    <source>
        <dbReference type="RuleBase" id="RU004432"/>
    </source>
</evidence>
<dbReference type="GO" id="GO:0016887">
    <property type="term" value="F:ATP hydrolysis activity"/>
    <property type="evidence" value="ECO:0007669"/>
    <property type="project" value="InterPro"/>
</dbReference>
<dbReference type="SUPFAM" id="SSF52540">
    <property type="entry name" value="P-loop containing nucleoside triphosphate hydrolases"/>
    <property type="match status" value="2"/>
</dbReference>
<dbReference type="GO" id="GO:0051087">
    <property type="term" value="F:protein-folding chaperone binding"/>
    <property type="evidence" value="ECO:0007669"/>
    <property type="project" value="TreeGrafter"/>
</dbReference>
<reference evidence="10" key="1">
    <citation type="journal article" date="2023" name="Mol. Phylogenet. Evol.">
        <title>Genome-scale phylogeny and comparative genomics of the fungal order Sordariales.</title>
        <authorList>
            <person name="Hensen N."/>
            <person name="Bonometti L."/>
            <person name="Westerberg I."/>
            <person name="Brannstrom I.O."/>
            <person name="Guillou S."/>
            <person name="Cros-Aarteil S."/>
            <person name="Calhoun S."/>
            <person name="Haridas S."/>
            <person name="Kuo A."/>
            <person name="Mondo S."/>
            <person name="Pangilinan J."/>
            <person name="Riley R."/>
            <person name="LaButti K."/>
            <person name="Andreopoulos B."/>
            <person name="Lipzen A."/>
            <person name="Chen C."/>
            <person name="Yan M."/>
            <person name="Daum C."/>
            <person name="Ng V."/>
            <person name="Clum A."/>
            <person name="Steindorff A."/>
            <person name="Ohm R.A."/>
            <person name="Martin F."/>
            <person name="Silar P."/>
            <person name="Natvig D.O."/>
            <person name="Lalanne C."/>
            <person name="Gautier V."/>
            <person name="Ament-Velasquez S.L."/>
            <person name="Kruys A."/>
            <person name="Hutchinson M.I."/>
            <person name="Powell A.J."/>
            <person name="Barry K."/>
            <person name="Miller A.N."/>
            <person name="Grigoriev I.V."/>
            <person name="Debuchy R."/>
            <person name="Gladieux P."/>
            <person name="Hiltunen Thoren M."/>
            <person name="Johannesson H."/>
        </authorList>
    </citation>
    <scope>NUCLEOTIDE SEQUENCE</scope>
    <source>
        <strain evidence="10">CBS 314.62</strain>
    </source>
</reference>
<dbReference type="Gene3D" id="1.10.8.60">
    <property type="match status" value="1"/>
</dbReference>
<evidence type="ECO:0000256" key="1">
    <source>
        <dbReference type="ARBA" id="ARBA00008675"/>
    </source>
</evidence>
<dbReference type="EMBL" id="JAULSO010000001">
    <property type="protein sequence ID" value="KAK3692705.1"/>
    <property type="molecule type" value="Genomic_DNA"/>
</dbReference>
<keyword evidence="8" id="KW-0175">Coiled coil</keyword>
<feature type="domain" description="Clp R" evidence="9">
    <location>
        <begin position="1"/>
        <end position="162"/>
    </location>
</feature>
<keyword evidence="3 7" id="KW-0547">Nucleotide-binding</keyword>
<protein>
    <submittedName>
        <fullName evidence="10">P-loop containing nucleoside triphosphate hydrolase protein</fullName>
    </submittedName>
</protein>
<evidence type="ECO:0000256" key="5">
    <source>
        <dbReference type="ARBA" id="ARBA00023186"/>
    </source>
</evidence>
<dbReference type="InterPro" id="IPR050130">
    <property type="entry name" value="ClpA_ClpB"/>
</dbReference>
<feature type="coiled-coil region" evidence="8">
    <location>
        <begin position="431"/>
        <end position="545"/>
    </location>
</feature>
<dbReference type="Pfam" id="PF07724">
    <property type="entry name" value="AAA_2"/>
    <property type="match status" value="1"/>
</dbReference>
<dbReference type="InterPro" id="IPR003593">
    <property type="entry name" value="AAA+_ATPase"/>
</dbReference>
<dbReference type="GO" id="GO:0042026">
    <property type="term" value="P:protein refolding"/>
    <property type="evidence" value="ECO:0007669"/>
    <property type="project" value="TreeGrafter"/>
</dbReference>
<evidence type="ECO:0000256" key="2">
    <source>
        <dbReference type="ARBA" id="ARBA00022737"/>
    </source>
</evidence>
<dbReference type="GO" id="GO:0043335">
    <property type="term" value="P:protein unfolding"/>
    <property type="evidence" value="ECO:0007669"/>
    <property type="project" value="TreeGrafter"/>
</dbReference>
<accession>A0AAE0XG09</accession>
<evidence type="ECO:0000259" key="9">
    <source>
        <dbReference type="PROSITE" id="PS51903"/>
    </source>
</evidence>
<gene>
    <name evidence="10" type="ORF">B0T22DRAFT_22870</name>
</gene>
<dbReference type="PROSITE" id="PS00871">
    <property type="entry name" value="CLPAB_2"/>
    <property type="match status" value="1"/>
</dbReference>
<keyword evidence="10" id="KW-0378">Hydrolase</keyword>
<dbReference type="FunFam" id="3.40.50.300:FF:000120">
    <property type="entry name" value="ATP-dependent chaperone ClpB"/>
    <property type="match status" value="1"/>
</dbReference>
<evidence type="ECO:0000256" key="4">
    <source>
        <dbReference type="ARBA" id="ARBA00022840"/>
    </source>
</evidence>
<dbReference type="InterPro" id="IPR036628">
    <property type="entry name" value="Clp_N_dom_sf"/>
</dbReference>
<organism evidence="10 11">
    <name type="scientific">Podospora appendiculata</name>
    <dbReference type="NCBI Taxonomy" id="314037"/>
    <lineage>
        <taxon>Eukaryota</taxon>
        <taxon>Fungi</taxon>
        <taxon>Dikarya</taxon>
        <taxon>Ascomycota</taxon>
        <taxon>Pezizomycotina</taxon>
        <taxon>Sordariomycetes</taxon>
        <taxon>Sordariomycetidae</taxon>
        <taxon>Sordariales</taxon>
        <taxon>Podosporaceae</taxon>
        <taxon>Podospora</taxon>
    </lineage>
</organism>
<evidence type="ECO:0000313" key="11">
    <source>
        <dbReference type="Proteomes" id="UP001270362"/>
    </source>
</evidence>
<dbReference type="AlphaFoldDB" id="A0AAE0XG09"/>
<dbReference type="InterPro" id="IPR003959">
    <property type="entry name" value="ATPase_AAA_core"/>
</dbReference>
<comment type="similarity">
    <text evidence="1 7">Belongs to the ClpA/ClpB family.</text>
</comment>
<dbReference type="CDD" id="cd19499">
    <property type="entry name" value="RecA-like_ClpB_Hsp104-like"/>
    <property type="match status" value="1"/>
</dbReference>
<dbReference type="Pfam" id="PF00004">
    <property type="entry name" value="AAA"/>
    <property type="match status" value="1"/>
</dbReference>
<dbReference type="InterPro" id="IPR019489">
    <property type="entry name" value="Clp_ATPase_C"/>
</dbReference>
<dbReference type="InterPro" id="IPR018368">
    <property type="entry name" value="ClpA/B_CS1"/>
</dbReference>
<dbReference type="Gene3D" id="1.10.1780.10">
    <property type="entry name" value="Clp, N-terminal domain"/>
    <property type="match status" value="1"/>
</dbReference>
<dbReference type="GO" id="GO:0070370">
    <property type="term" value="P:cellular heat acclimation"/>
    <property type="evidence" value="ECO:0007669"/>
    <property type="project" value="TreeGrafter"/>
</dbReference>
<dbReference type="Pfam" id="PF02861">
    <property type="entry name" value="Clp_N"/>
    <property type="match status" value="1"/>
</dbReference>